<dbReference type="RefSeq" id="WP_089358085.1">
    <property type="nucleotide sequence ID" value="NZ_FZPD01000006.1"/>
</dbReference>
<evidence type="ECO:0000313" key="2">
    <source>
        <dbReference type="EMBL" id="SNT34266.1"/>
    </source>
</evidence>
<proteinExistence type="predicted"/>
<keyword evidence="3" id="KW-1185">Reference proteome</keyword>
<evidence type="ECO:0000313" key="3">
    <source>
        <dbReference type="Proteomes" id="UP000198393"/>
    </source>
</evidence>
<dbReference type="AlphaFoldDB" id="A0A239LUR3"/>
<organism evidence="2 3">
    <name type="scientific">Ekhidna lutea</name>
    <dbReference type="NCBI Taxonomy" id="447679"/>
    <lineage>
        <taxon>Bacteria</taxon>
        <taxon>Pseudomonadati</taxon>
        <taxon>Bacteroidota</taxon>
        <taxon>Cytophagia</taxon>
        <taxon>Cytophagales</taxon>
        <taxon>Reichenbachiellaceae</taxon>
        <taxon>Ekhidna</taxon>
    </lineage>
</organism>
<dbReference type="InterPro" id="IPR035986">
    <property type="entry name" value="PKD_dom_sf"/>
</dbReference>
<dbReference type="InterPro" id="IPR000601">
    <property type="entry name" value="PKD_dom"/>
</dbReference>
<dbReference type="PROSITE" id="PS50093">
    <property type="entry name" value="PKD"/>
    <property type="match status" value="1"/>
</dbReference>
<feature type="domain" description="PKD" evidence="1">
    <location>
        <begin position="48"/>
        <end position="85"/>
    </location>
</feature>
<accession>A0A239LUR3</accession>
<reference evidence="2 3" key="1">
    <citation type="submission" date="2017-06" db="EMBL/GenBank/DDBJ databases">
        <authorList>
            <person name="Kim H.J."/>
            <person name="Triplett B.A."/>
        </authorList>
    </citation>
    <scope>NUCLEOTIDE SEQUENCE [LARGE SCALE GENOMIC DNA]</scope>
    <source>
        <strain evidence="2 3">DSM 19307</strain>
    </source>
</reference>
<evidence type="ECO:0000259" key="1">
    <source>
        <dbReference type="PROSITE" id="PS50093"/>
    </source>
</evidence>
<dbReference type="OrthoDB" id="9802683at2"/>
<dbReference type="SUPFAM" id="SSF49299">
    <property type="entry name" value="PKD domain"/>
    <property type="match status" value="1"/>
</dbReference>
<name>A0A239LUR3_EKHLU</name>
<dbReference type="CDD" id="cd00146">
    <property type="entry name" value="PKD"/>
    <property type="match status" value="1"/>
</dbReference>
<sequence length="181" mass="20368">MRILLITICLVFVNSIVGQDFPSALADRECIVLDLSESVEKENSHFVYRWDFGDGSQANGITAEHCYDSIGVFQATLSILDPISSKNFEEEFTQTIQIVPAVELVITNEQSTHQYKTFTAELKGFDGAANFYWSYSDSYETGKVLPNIRVQSGDKIRVLASFNFQGDEIFLAKEIEINETL</sequence>
<dbReference type="Gene3D" id="2.60.40.10">
    <property type="entry name" value="Immunoglobulins"/>
    <property type="match status" value="1"/>
</dbReference>
<dbReference type="Pfam" id="PF18911">
    <property type="entry name" value="PKD_4"/>
    <property type="match status" value="1"/>
</dbReference>
<dbReference type="EMBL" id="FZPD01000006">
    <property type="protein sequence ID" value="SNT34266.1"/>
    <property type="molecule type" value="Genomic_DNA"/>
</dbReference>
<gene>
    <name evidence="2" type="ORF">SAMN05421640_3407</name>
</gene>
<dbReference type="InterPro" id="IPR013783">
    <property type="entry name" value="Ig-like_fold"/>
</dbReference>
<dbReference type="Proteomes" id="UP000198393">
    <property type="component" value="Unassembled WGS sequence"/>
</dbReference>
<protein>
    <recommendedName>
        <fullName evidence="1">PKD domain-containing protein</fullName>
    </recommendedName>
</protein>